<evidence type="ECO:0000313" key="2">
    <source>
        <dbReference type="EMBL" id="MFD1813559.1"/>
    </source>
</evidence>
<feature type="transmembrane region" description="Helical" evidence="1">
    <location>
        <begin position="54"/>
        <end position="81"/>
    </location>
</feature>
<feature type="transmembrane region" description="Helical" evidence="1">
    <location>
        <begin position="253"/>
        <end position="275"/>
    </location>
</feature>
<dbReference type="InterPro" id="IPR030802">
    <property type="entry name" value="Permease_MalE"/>
</dbReference>
<proteinExistence type="predicted"/>
<evidence type="ECO:0000313" key="3">
    <source>
        <dbReference type="Proteomes" id="UP001597286"/>
    </source>
</evidence>
<name>A0ABW4P763_9NOCA</name>
<dbReference type="EMBL" id="JBHUFB010000012">
    <property type="protein sequence ID" value="MFD1813559.1"/>
    <property type="molecule type" value="Genomic_DNA"/>
</dbReference>
<reference evidence="3" key="1">
    <citation type="journal article" date="2019" name="Int. J. Syst. Evol. Microbiol.">
        <title>The Global Catalogue of Microorganisms (GCM) 10K type strain sequencing project: providing services to taxonomists for standard genome sequencing and annotation.</title>
        <authorList>
            <consortium name="The Broad Institute Genomics Platform"/>
            <consortium name="The Broad Institute Genome Sequencing Center for Infectious Disease"/>
            <person name="Wu L."/>
            <person name="Ma J."/>
        </authorList>
    </citation>
    <scope>NUCLEOTIDE SEQUENCE [LARGE SCALE GENOMIC DNA]</scope>
    <source>
        <strain evidence="3">DT72</strain>
    </source>
</reference>
<feature type="transmembrane region" description="Helical" evidence="1">
    <location>
        <begin position="101"/>
        <end position="130"/>
    </location>
</feature>
<keyword evidence="1" id="KW-0812">Transmembrane</keyword>
<sequence length="283" mass="29819">MVEVLRSRYPRTRRQYRRSLAAVDSVGDQSVFYAKALWHMPKAVSRYPRETVRLVAEISMGTGALAVIGGTVVIVGFLTLFTGGTIAVQGYSSLGNIGVEALTGFFAAFVNVRIAAPVIAGIGLAATIGAGSTAQLGAMRVSEEIDALETMAIPSVPYLVSTRVVAGMIAIVPLYALAVTASFMASRFATVWMYGQSPGLYDHYFTTFLVPSDILWSFVQAIVMALAVMLIHTYHGYHATGGPVGVGAAVGNAVRASLVVVVTVTLLISLVVYGMSGNFNLAG</sequence>
<dbReference type="PANTHER" id="PTHR30188:SF13">
    <property type="entry name" value="CONSERVED HYPOTHETICAL INTEGRAL MEMBRANE PROTEIN YRBE3B"/>
    <property type="match status" value="1"/>
</dbReference>
<keyword evidence="3" id="KW-1185">Reference proteome</keyword>
<dbReference type="Pfam" id="PF02405">
    <property type="entry name" value="MlaE"/>
    <property type="match status" value="1"/>
</dbReference>
<accession>A0ABW4P763</accession>
<keyword evidence="1" id="KW-1133">Transmembrane helix</keyword>
<dbReference type="RefSeq" id="WP_378486068.1">
    <property type="nucleotide sequence ID" value="NZ_JBHUFB010000012.1"/>
</dbReference>
<organism evidence="2 3">
    <name type="scientific">Rhodococcus gannanensis</name>
    <dbReference type="NCBI Taxonomy" id="1960308"/>
    <lineage>
        <taxon>Bacteria</taxon>
        <taxon>Bacillati</taxon>
        <taxon>Actinomycetota</taxon>
        <taxon>Actinomycetes</taxon>
        <taxon>Mycobacteriales</taxon>
        <taxon>Nocardiaceae</taxon>
        <taxon>Rhodococcus</taxon>
    </lineage>
</organism>
<evidence type="ECO:0000256" key="1">
    <source>
        <dbReference type="SAM" id="Phobius"/>
    </source>
</evidence>
<dbReference type="PANTHER" id="PTHR30188">
    <property type="entry name" value="ABC TRANSPORTER PERMEASE PROTEIN-RELATED"/>
    <property type="match status" value="1"/>
</dbReference>
<feature type="transmembrane region" description="Helical" evidence="1">
    <location>
        <begin position="164"/>
        <end position="194"/>
    </location>
</feature>
<dbReference type="Proteomes" id="UP001597286">
    <property type="component" value="Unassembled WGS sequence"/>
</dbReference>
<protein>
    <submittedName>
        <fullName evidence="2">MlaE family ABC transporter permease</fullName>
    </submittedName>
</protein>
<feature type="transmembrane region" description="Helical" evidence="1">
    <location>
        <begin position="214"/>
        <end position="232"/>
    </location>
</feature>
<comment type="caution">
    <text evidence="2">The sequence shown here is derived from an EMBL/GenBank/DDBJ whole genome shotgun (WGS) entry which is preliminary data.</text>
</comment>
<gene>
    <name evidence="2" type="ORF">ACFSJG_15165</name>
</gene>
<keyword evidence="1" id="KW-0472">Membrane</keyword>